<gene>
    <name evidence="9" type="ORF">PG996_005309</name>
</gene>
<evidence type="ECO:0000256" key="3">
    <source>
        <dbReference type="ARBA" id="ARBA00022692"/>
    </source>
</evidence>
<feature type="transmembrane region" description="Helical" evidence="7">
    <location>
        <begin position="84"/>
        <end position="101"/>
    </location>
</feature>
<dbReference type="InterPro" id="IPR020846">
    <property type="entry name" value="MFS_dom"/>
</dbReference>
<accession>A0ABR1VNU0</accession>
<keyword evidence="3 7" id="KW-0812">Transmembrane</keyword>
<dbReference type="Pfam" id="PF07690">
    <property type="entry name" value="MFS_1"/>
    <property type="match status" value="1"/>
</dbReference>
<feature type="transmembrane region" description="Helical" evidence="7">
    <location>
        <begin position="424"/>
        <end position="444"/>
    </location>
</feature>
<feature type="domain" description="Major facilitator superfamily (MFS) profile" evidence="8">
    <location>
        <begin position="14"/>
        <end position="488"/>
    </location>
</feature>
<name>A0ABR1VNU0_9PEZI</name>
<feature type="region of interest" description="Disordered" evidence="6">
    <location>
        <begin position="488"/>
        <end position="570"/>
    </location>
</feature>
<dbReference type="PANTHER" id="PTHR23504:SF8">
    <property type="entry name" value="TRANSPORTER, PUTATIVE (AFU_ORTHOLOGUE AFUA_1G03730)-RELATED"/>
    <property type="match status" value="1"/>
</dbReference>
<dbReference type="EMBL" id="JAQQWM010000003">
    <property type="protein sequence ID" value="KAK8071961.1"/>
    <property type="molecule type" value="Genomic_DNA"/>
</dbReference>
<sequence>MTKDHNGPKLPAKQLAILAVARFAEPLAMTSVFPYLPEMIASFDVPEKDVAKWAGITSAVFSLAQSFTAVPWGRASDRFGRKPIVMIGLLCTMICFLIWGVSTSLTMAITVRAVQGASNGNVGIIRTMVAELVPEKELQPRAFSIMPLVWSVGSIFGPAFGGLFAKPAQQFPSIFGDSAFFIKYPFALPNMLGSVIFLVSVTTGTLFLRETLASKKHARDWGLVLGERLTDSIKRQKHQRQRRVSFQDDEASAPLLQADLIRKRHQEALNAKTEKPVRPSMKSVFSRQSVITLVAYTFLALHSVAYDQLLPVFLHYSPEKHDAGGYGLESGRIGSINMCYGIVCGLVQFILFPPLCSYFGTLNCFRGCAVAFPIVYLLTPYTVLIESTPLRYAALASVMVLKAGAVIIGFPCTTILLTNSASSLTILGTLNGFATTFSGLGRAAGPAMAGAAFSWGVKRGIVSVPYWILAAIAAVGAIPAWWIVEGDGPSGSAPPSQEESEAEDSDGTAIADTDSEVDAPLTMSGRTQPRTISFSGDEGRRQSNETQRRLDARQHDSTIHEPNGGDDLPLVGSWKSNQGLKAAAAAAATTCTGYGSIDQRTNRKMLDEE</sequence>
<evidence type="ECO:0000256" key="6">
    <source>
        <dbReference type="SAM" id="MobiDB-lite"/>
    </source>
</evidence>
<dbReference type="SUPFAM" id="SSF103473">
    <property type="entry name" value="MFS general substrate transporter"/>
    <property type="match status" value="1"/>
</dbReference>
<evidence type="ECO:0000256" key="7">
    <source>
        <dbReference type="SAM" id="Phobius"/>
    </source>
</evidence>
<keyword evidence="4 7" id="KW-1133">Transmembrane helix</keyword>
<feature type="transmembrane region" description="Helical" evidence="7">
    <location>
        <begin position="390"/>
        <end position="417"/>
    </location>
</feature>
<feature type="compositionally biased region" description="Polar residues" evidence="6">
    <location>
        <begin position="524"/>
        <end position="534"/>
    </location>
</feature>
<proteinExistence type="predicted"/>
<evidence type="ECO:0000256" key="1">
    <source>
        <dbReference type="ARBA" id="ARBA00004141"/>
    </source>
</evidence>
<dbReference type="Gene3D" id="1.20.1250.20">
    <property type="entry name" value="MFS general substrate transporter like domains"/>
    <property type="match status" value="1"/>
</dbReference>
<feature type="transmembrane region" description="Helical" evidence="7">
    <location>
        <begin position="290"/>
        <end position="313"/>
    </location>
</feature>
<comment type="subcellular location">
    <subcellularLocation>
        <location evidence="1">Membrane</location>
        <topology evidence="1">Multi-pass membrane protein</topology>
    </subcellularLocation>
</comment>
<evidence type="ECO:0000313" key="9">
    <source>
        <dbReference type="EMBL" id="KAK8071961.1"/>
    </source>
</evidence>
<dbReference type="PROSITE" id="PS50850">
    <property type="entry name" value="MFS"/>
    <property type="match status" value="1"/>
</dbReference>
<evidence type="ECO:0000259" key="8">
    <source>
        <dbReference type="PROSITE" id="PS50850"/>
    </source>
</evidence>
<feature type="transmembrane region" description="Helical" evidence="7">
    <location>
        <begin position="184"/>
        <end position="208"/>
    </location>
</feature>
<feature type="transmembrane region" description="Helical" evidence="7">
    <location>
        <begin position="12"/>
        <end position="33"/>
    </location>
</feature>
<feature type="transmembrane region" description="Helical" evidence="7">
    <location>
        <begin position="53"/>
        <end position="72"/>
    </location>
</feature>
<feature type="transmembrane region" description="Helical" evidence="7">
    <location>
        <begin position="333"/>
        <end position="352"/>
    </location>
</feature>
<dbReference type="PANTHER" id="PTHR23504">
    <property type="entry name" value="MAJOR FACILITATOR SUPERFAMILY DOMAIN-CONTAINING PROTEIN 10"/>
    <property type="match status" value="1"/>
</dbReference>
<comment type="caution">
    <text evidence="9">The sequence shown here is derived from an EMBL/GenBank/DDBJ whole genome shotgun (WGS) entry which is preliminary data.</text>
</comment>
<reference evidence="9 10" key="1">
    <citation type="submission" date="2023-01" db="EMBL/GenBank/DDBJ databases">
        <title>Analysis of 21 Apiospora genomes using comparative genomics revels a genus with tremendous synthesis potential of carbohydrate active enzymes and secondary metabolites.</title>
        <authorList>
            <person name="Sorensen T."/>
        </authorList>
    </citation>
    <scope>NUCLEOTIDE SEQUENCE [LARGE SCALE GENOMIC DNA]</scope>
    <source>
        <strain evidence="9 10">CBS 83171</strain>
    </source>
</reference>
<feature type="transmembrane region" description="Helical" evidence="7">
    <location>
        <begin position="145"/>
        <end position="164"/>
    </location>
</feature>
<evidence type="ECO:0000256" key="5">
    <source>
        <dbReference type="ARBA" id="ARBA00023136"/>
    </source>
</evidence>
<feature type="compositionally biased region" description="Basic and acidic residues" evidence="6">
    <location>
        <begin position="537"/>
        <end position="559"/>
    </location>
</feature>
<dbReference type="InterPro" id="IPR011701">
    <property type="entry name" value="MFS"/>
</dbReference>
<evidence type="ECO:0000256" key="2">
    <source>
        <dbReference type="ARBA" id="ARBA00022448"/>
    </source>
</evidence>
<dbReference type="CDD" id="cd17330">
    <property type="entry name" value="MFS_SLC46_TetA_like"/>
    <property type="match status" value="1"/>
</dbReference>
<keyword evidence="2" id="KW-0813">Transport</keyword>
<protein>
    <recommendedName>
        <fullName evidence="8">Major facilitator superfamily (MFS) profile domain-containing protein</fullName>
    </recommendedName>
</protein>
<keyword evidence="5 7" id="KW-0472">Membrane</keyword>
<dbReference type="InterPro" id="IPR036259">
    <property type="entry name" value="MFS_trans_sf"/>
</dbReference>
<organism evidence="9 10">
    <name type="scientific">Apiospora saccharicola</name>
    <dbReference type="NCBI Taxonomy" id="335842"/>
    <lineage>
        <taxon>Eukaryota</taxon>
        <taxon>Fungi</taxon>
        <taxon>Dikarya</taxon>
        <taxon>Ascomycota</taxon>
        <taxon>Pezizomycotina</taxon>
        <taxon>Sordariomycetes</taxon>
        <taxon>Xylariomycetidae</taxon>
        <taxon>Amphisphaeriales</taxon>
        <taxon>Apiosporaceae</taxon>
        <taxon>Apiospora</taxon>
    </lineage>
</organism>
<feature type="transmembrane region" description="Helical" evidence="7">
    <location>
        <begin position="364"/>
        <end position="384"/>
    </location>
</feature>
<evidence type="ECO:0000256" key="4">
    <source>
        <dbReference type="ARBA" id="ARBA00022989"/>
    </source>
</evidence>
<dbReference type="Proteomes" id="UP001446871">
    <property type="component" value="Unassembled WGS sequence"/>
</dbReference>
<keyword evidence="10" id="KW-1185">Reference proteome</keyword>
<evidence type="ECO:0000313" key="10">
    <source>
        <dbReference type="Proteomes" id="UP001446871"/>
    </source>
</evidence>
<feature type="transmembrane region" description="Helical" evidence="7">
    <location>
        <begin position="464"/>
        <end position="484"/>
    </location>
</feature>